<accession>A0A5M3MPC1</accession>
<evidence type="ECO:0000256" key="7">
    <source>
        <dbReference type="SAM" id="MobiDB-lite"/>
    </source>
</evidence>
<evidence type="ECO:0000256" key="3">
    <source>
        <dbReference type="ARBA" id="ARBA00022448"/>
    </source>
</evidence>
<keyword evidence="4" id="KW-0967">Endosome</keyword>
<dbReference type="SUPFAM" id="SSF140111">
    <property type="entry name" value="Endosomal sorting complex assembly domain"/>
    <property type="match status" value="1"/>
</dbReference>
<dbReference type="PANTHER" id="PTHR13678:SF2">
    <property type="entry name" value="VACUOLAR PROTEIN SORTING-ASSOCIATED PROTEIN 37A"/>
    <property type="match status" value="1"/>
</dbReference>
<dbReference type="EMBL" id="JH711578">
    <property type="protein sequence ID" value="EIW81018.1"/>
    <property type="molecule type" value="Genomic_DNA"/>
</dbReference>
<name>A0A5M3MPC1_CONPW</name>
<comment type="similarity">
    <text evidence="2">Belongs to the VPS37 family.</text>
</comment>
<keyword evidence="5 6" id="KW-0653">Protein transport</keyword>
<keyword evidence="10" id="KW-1185">Reference proteome</keyword>
<sequence length="192" mass="21900">MASTLSSTPGPSSQTQPVTPLTTEYPELAHLSREDLEDLLRDPAYFQAVFHSLGRVQSLYESQGELGLANESIAQTNLNLQDSLYALREDTKAAFDEAKTLEARWKEIDREQKELYQRFSPQFLLLRLRHAATAQDDASEAAASAFVQAARTEGGKDVDDFVREFKEMRKLYHKRAMWVERWTAGDVAWRED</sequence>
<evidence type="ECO:0000259" key="8">
    <source>
        <dbReference type="PROSITE" id="PS51314"/>
    </source>
</evidence>
<dbReference type="Pfam" id="PF07200">
    <property type="entry name" value="Mod_r"/>
    <property type="match status" value="1"/>
</dbReference>
<dbReference type="PROSITE" id="PS51314">
    <property type="entry name" value="VPS37_C"/>
    <property type="match status" value="1"/>
</dbReference>
<dbReference type="AlphaFoldDB" id="A0A5M3MPC1"/>
<evidence type="ECO:0000256" key="1">
    <source>
        <dbReference type="ARBA" id="ARBA00004177"/>
    </source>
</evidence>
<dbReference type="GeneID" id="19205276"/>
<evidence type="ECO:0000313" key="10">
    <source>
        <dbReference type="Proteomes" id="UP000053558"/>
    </source>
</evidence>
<dbReference type="GO" id="GO:0006623">
    <property type="term" value="P:protein targeting to vacuole"/>
    <property type="evidence" value="ECO:0007669"/>
    <property type="project" value="TreeGrafter"/>
</dbReference>
<proteinExistence type="inferred from homology"/>
<dbReference type="InterPro" id="IPR037202">
    <property type="entry name" value="ESCRT_assembly_dom"/>
</dbReference>
<comment type="subcellular location">
    <subcellularLocation>
        <location evidence="1">Endosome</location>
    </subcellularLocation>
</comment>
<dbReference type="OMA" id="SWRKKQT"/>
<evidence type="ECO:0000256" key="6">
    <source>
        <dbReference type="PROSITE-ProRule" id="PRU00646"/>
    </source>
</evidence>
<dbReference type="InterPro" id="IPR009851">
    <property type="entry name" value="Mod_r"/>
</dbReference>
<evidence type="ECO:0000256" key="2">
    <source>
        <dbReference type="ARBA" id="ARBA00007617"/>
    </source>
</evidence>
<keyword evidence="3 6" id="KW-0813">Transport</keyword>
<dbReference type="GO" id="GO:0043162">
    <property type="term" value="P:ubiquitin-dependent protein catabolic process via the multivesicular body sorting pathway"/>
    <property type="evidence" value="ECO:0007669"/>
    <property type="project" value="UniProtKB-ARBA"/>
</dbReference>
<gene>
    <name evidence="9" type="ORF">CONPUDRAFT_165248</name>
</gene>
<dbReference type="InterPro" id="IPR029012">
    <property type="entry name" value="Helix_hairpin_bin_sf"/>
</dbReference>
<evidence type="ECO:0000256" key="5">
    <source>
        <dbReference type="ARBA" id="ARBA00022927"/>
    </source>
</evidence>
<evidence type="ECO:0000256" key="4">
    <source>
        <dbReference type="ARBA" id="ARBA00022753"/>
    </source>
</evidence>
<feature type="domain" description="VPS37 C-terminal" evidence="8">
    <location>
        <begin position="102"/>
        <end position="192"/>
    </location>
</feature>
<dbReference type="PANTHER" id="PTHR13678">
    <property type="entry name" value="VACUOLAR PROTEIN SORTING-ASSOCIATED PROTEIN 37"/>
    <property type="match status" value="1"/>
</dbReference>
<dbReference type="OrthoDB" id="10260857at2759"/>
<dbReference type="Gene3D" id="1.10.287.660">
    <property type="entry name" value="Helix hairpin bin"/>
    <property type="match status" value="1"/>
</dbReference>
<feature type="region of interest" description="Disordered" evidence="7">
    <location>
        <begin position="1"/>
        <end position="21"/>
    </location>
</feature>
<dbReference type="Proteomes" id="UP000053558">
    <property type="component" value="Unassembled WGS sequence"/>
</dbReference>
<comment type="caution">
    <text evidence="9">The sequence shown here is derived from an EMBL/GenBank/DDBJ whole genome shotgun (WGS) entry which is preliminary data.</text>
</comment>
<evidence type="ECO:0000313" key="9">
    <source>
        <dbReference type="EMBL" id="EIW81018.1"/>
    </source>
</evidence>
<dbReference type="GO" id="GO:0006612">
    <property type="term" value="P:protein targeting to membrane"/>
    <property type="evidence" value="ECO:0007669"/>
    <property type="project" value="TreeGrafter"/>
</dbReference>
<dbReference type="KEGG" id="cput:CONPUDRAFT_165248"/>
<feature type="compositionally biased region" description="Low complexity" evidence="7">
    <location>
        <begin position="1"/>
        <end position="20"/>
    </location>
</feature>
<protein>
    <recommendedName>
        <fullName evidence="8">VPS37 C-terminal domain-containing protein</fullName>
    </recommendedName>
</protein>
<dbReference type="RefSeq" id="XP_007768456.1">
    <property type="nucleotide sequence ID" value="XM_007770266.1"/>
</dbReference>
<dbReference type="GO" id="GO:0000813">
    <property type="term" value="C:ESCRT I complex"/>
    <property type="evidence" value="ECO:0007669"/>
    <property type="project" value="TreeGrafter"/>
</dbReference>
<reference evidence="10" key="1">
    <citation type="journal article" date="2012" name="Science">
        <title>The Paleozoic origin of enzymatic lignin decomposition reconstructed from 31 fungal genomes.</title>
        <authorList>
            <person name="Floudas D."/>
            <person name="Binder M."/>
            <person name="Riley R."/>
            <person name="Barry K."/>
            <person name="Blanchette R.A."/>
            <person name="Henrissat B."/>
            <person name="Martinez A.T."/>
            <person name="Otillar R."/>
            <person name="Spatafora J.W."/>
            <person name="Yadav J.S."/>
            <person name="Aerts A."/>
            <person name="Benoit I."/>
            <person name="Boyd A."/>
            <person name="Carlson A."/>
            <person name="Copeland A."/>
            <person name="Coutinho P.M."/>
            <person name="de Vries R.P."/>
            <person name="Ferreira P."/>
            <person name="Findley K."/>
            <person name="Foster B."/>
            <person name="Gaskell J."/>
            <person name="Glotzer D."/>
            <person name="Gorecki P."/>
            <person name="Heitman J."/>
            <person name="Hesse C."/>
            <person name="Hori C."/>
            <person name="Igarashi K."/>
            <person name="Jurgens J.A."/>
            <person name="Kallen N."/>
            <person name="Kersten P."/>
            <person name="Kohler A."/>
            <person name="Kuees U."/>
            <person name="Kumar T.K.A."/>
            <person name="Kuo A."/>
            <person name="LaButti K."/>
            <person name="Larrondo L.F."/>
            <person name="Lindquist E."/>
            <person name="Ling A."/>
            <person name="Lombard V."/>
            <person name="Lucas S."/>
            <person name="Lundell T."/>
            <person name="Martin R."/>
            <person name="McLaughlin D.J."/>
            <person name="Morgenstern I."/>
            <person name="Morin E."/>
            <person name="Murat C."/>
            <person name="Nagy L.G."/>
            <person name="Nolan M."/>
            <person name="Ohm R.A."/>
            <person name="Patyshakuliyeva A."/>
            <person name="Rokas A."/>
            <person name="Ruiz-Duenas F.J."/>
            <person name="Sabat G."/>
            <person name="Salamov A."/>
            <person name="Samejima M."/>
            <person name="Schmutz J."/>
            <person name="Slot J.C."/>
            <person name="St John F."/>
            <person name="Stenlid J."/>
            <person name="Sun H."/>
            <person name="Sun S."/>
            <person name="Syed K."/>
            <person name="Tsang A."/>
            <person name="Wiebenga A."/>
            <person name="Young D."/>
            <person name="Pisabarro A."/>
            <person name="Eastwood D.C."/>
            <person name="Martin F."/>
            <person name="Cullen D."/>
            <person name="Grigoriev I.V."/>
            <person name="Hibbett D.S."/>
        </authorList>
    </citation>
    <scope>NUCLEOTIDE SEQUENCE [LARGE SCALE GENOMIC DNA]</scope>
    <source>
        <strain evidence="10">RWD-64-598 SS2</strain>
    </source>
</reference>
<organism evidence="9 10">
    <name type="scientific">Coniophora puteana (strain RWD-64-598)</name>
    <name type="common">Brown rot fungus</name>
    <dbReference type="NCBI Taxonomy" id="741705"/>
    <lineage>
        <taxon>Eukaryota</taxon>
        <taxon>Fungi</taxon>
        <taxon>Dikarya</taxon>
        <taxon>Basidiomycota</taxon>
        <taxon>Agaricomycotina</taxon>
        <taxon>Agaricomycetes</taxon>
        <taxon>Agaricomycetidae</taxon>
        <taxon>Boletales</taxon>
        <taxon>Coniophorineae</taxon>
        <taxon>Coniophoraceae</taxon>
        <taxon>Coniophora</taxon>
    </lineage>
</organism>